<dbReference type="EMBL" id="JAUSRA010000001">
    <property type="protein sequence ID" value="MDP9791603.1"/>
    <property type="molecule type" value="Genomic_DNA"/>
</dbReference>
<gene>
    <name evidence="2" type="ORF">J2S43_000115</name>
</gene>
<reference evidence="2 3" key="1">
    <citation type="submission" date="2023-07" db="EMBL/GenBank/DDBJ databases">
        <title>Sequencing the genomes of 1000 actinobacteria strains.</title>
        <authorList>
            <person name="Klenk H.-P."/>
        </authorList>
    </citation>
    <scope>NUCLEOTIDE SEQUENCE [LARGE SCALE GENOMIC DNA]</scope>
    <source>
        <strain evidence="2 3">DSM 44710</strain>
    </source>
</reference>
<feature type="compositionally biased region" description="Basic and acidic residues" evidence="1">
    <location>
        <begin position="23"/>
        <end position="32"/>
    </location>
</feature>
<organism evidence="2 3">
    <name type="scientific">Catenuloplanes nepalensis</name>
    <dbReference type="NCBI Taxonomy" id="587533"/>
    <lineage>
        <taxon>Bacteria</taxon>
        <taxon>Bacillati</taxon>
        <taxon>Actinomycetota</taxon>
        <taxon>Actinomycetes</taxon>
        <taxon>Micromonosporales</taxon>
        <taxon>Micromonosporaceae</taxon>
        <taxon>Catenuloplanes</taxon>
    </lineage>
</organism>
<evidence type="ECO:0000313" key="2">
    <source>
        <dbReference type="EMBL" id="MDP9791603.1"/>
    </source>
</evidence>
<name>A0ABT9MJK6_9ACTN</name>
<evidence type="ECO:0000313" key="3">
    <source>
        <dbReference type="Proteomes" id="UP001240984"/>
    </source>
</evidence>
<accession>A0ABT9MJK6</accession>
<sequence>MDTSAPQTARIWNHLPGGTDAVEADRAAGRKP</sequence>
<evidence type="ECO:0008006" key="4">
    <source>
        <dbReference type="Google" id="ProtNLM"/>
    </source>
</evidence>
<proteinExistence type="predicted"/>
<keyword evidence="3" id="KW-1185">Reference proteome</keyword>
<comment type="caution">
    <text evidence="2">The sequence shown here is derived from an EMBL/GenBank/DDBJ whole genome shotgun (WGS) entry which is preliminary data.</text>
</comment>
<feature type="region of interest" description="Disordered" evidence="1">
    <location>
        <begin position="1"/>
        <end position="32"/>
    </location>
</feature>
<dbReference type="InterPro" id="IPR029063">
    <property type="entry name" value="SAM-dependent_MTases_sf"/>
</dbReference>
<dbReference type="Proteomes" id="UP001240984">
    <property type="component" value="Unassembled WGS sequence"/>
</dbReference>
<protein>
    <recommendedName>
        <fullName evidence="4">Mersacidin/lichenicidin family type 2 lantibiotic</fullName>
    </recommendedName>
</protein>
<dbReference type="Gene3D" id="3.40.50.150">
    <property type="entry name" value="Vaccinia Virus protein VP39"/>
    <property type="match status" value="1"/>
</dbReference>
<evidence type="ECO:0000256" key="1">
    <source>
        <dbReference type="SAM" id="MobiDB-lite"/>
    </source>
</evidence>